<feature type="region of interest" description="Disordered" evidence="1">
    <location>
        <begin position="1"/>
        <end position="31"/>
    </location>
</feature>
<evidence type="ECO:0000256" key="1">
    <source>
        <dbReference type="SAM" id="MobiDB-lite"/>
    </source>
</evidence>
<dbReference type="RefSeq" id="WP_012239796.1">
    <property type="nucleotide sequence ID" value="NC_010162.1"/>
</dbReference>
<evidence type="ECO:0000313" key="3">
    <source>
        <dbReference type="Proteomes" id="UP000002139"/>
    </source>
</evidence>
<dbReference type="Proteomes" id="UP000002139">
    <property type="component" value="Chromosome"/>
</dbReference>
<accession>A9ES59</accession>
<dbReference type="STRING" id="448385.sce7187"/>
<dbReference type="HOGENOM" id="CLU_2604211_0_0_7"/>
<protein>
    <submittedName>
        <fullName evidence="2">Uncharacterized protein</fullName>
    </submittedName>
</protein>
<dbReference type="KEGG" id="scl:sce7187"/>
<reference evidence="2 3" key="1">
    <citation type="journal article" date="2007" name="Nat. Biotechnol.">
        <title>Complete genome sequence of the myxobacterium Sorangium cellulosum.</title>
        <authorList>
            <person name="Schneiker S."/>
            <person name="Perlova O."/>
            <person name="Kaiser O."/>
            <person name="Gerth K."/>
            <person name="Alici A."/>
            <person name="Altmeyer M.O."/>
            <person name="Bartels D."/>
            <person name="Bekel T."/>
            <person name="Beyer S."/>
            <person name="Bode E."/>
            <person name="Bode H.B."/>
            <person name="Bolten C.J."/>
            <person name="Choudhuri J.V."/>
            <person name="Doss S."/>
            <person name="Elnakady Y.A."/>
            <person name="Frank B."/>
            <person name="Gaigalat L."/>
            <person name="Goesmann A."/>
            <person name="Groeger C."/>
            <person name="Gross F."/>
            <person name="Jelsbak L."/>
            <person name="Jelsbak L."/>
            <person name="Kalinowski J."/>
            <person name="Kegler C."/>
            <person name="Knauber T."/>
            <person name="Konietzny S."/>
            <person name="Kopp M."/>
            <person name="Krause L."/>
            <person name="Krug D."/>
            <person name="Linke B."/>
            <person name="Mahmud T."/>
            <person name="Martinez-Arias R."/>
            <person name="McHardy A.C."/>
            <person name="Merai M."/>
            <person name="Meyer F."/>
            <person name="Mormann S."/>
            <person name="Munoz-Dorado J."/>
            <person name="Perez J."/>
            <person name="Pradella S."/>
            <person name="Rachid S."/>
            <person name="Raddatz G."/>
            <person name="Rosenau F."/>
            <person name="Rueckert C."/>
            <person name="Sasse F."/>
            <person name="Scharfe M."/>
            <person name="Schuster S.C."/>
            <person name="Suen G."/>
            <person name="Treuner-Lange A."/>
            <person name="Velicer G.J."/>
            <person name="Vorholter F.-J."/>
            <person name="Weissman K.J."/>
            <person name="Welch R.D."/>
            <person name="Wenzel S.C."/>
            <person name="Whitworth D.E."/>
            <person name="Wilhelm S."/>
            <person name="Wittmann C."/>
            <person name="Bloecker H."/>
            <person name="Puehler A."/>
            <person name="Mueller R."/>
        </authorList>
    </citation>
    <scope>NUCLEOTIDE SEQUENCE [LARGE SCALE GENOMIC DNA]</scope>
    <source>
        <strain evidence="3">So ce56</strain>
    </source>
</reference>
<dbReference type="AlphaFoldDB" id="A9ES59"/>
<proteinExistence type="predicted"/>
<keyword evidence="3" id="KW-1185">Reference proteome</keyword>
<dbReference type="EMBL" id="AM746676">
    <property type="protein sequence ID" value="CAN97357.1"/>
    <property type="molecule type" value="Genomic_DNA"/>
</dbReference>
<evidence type="ECO:0000313" key="2">
    <source>
        <dbReference type="EMBL" id="CAN97357.1"/>
    </source>
</evidence>
<sequence length="79" mass="8842">MSFILVGAKASRRGGSKERAPRSGQRGGAAVRERAELYRKVVFHEFAASHSNDANDNQDHHRPIRPSTLSRTTSWRVVL</sequence>
<gene>
    <name evidence="2" type="ordered locus">sce7187</name>
</gene>
<feature type="compositionally biased region" description="Polar residues" evidence="1">
    <location>
        <begin position="67"/>
        <end position="79"/>
    </location>
</feature>
<organism evidence="2 3">
    <name type="scientific">Sorangium cellulosum (strain So ce56)</name>
    <name type="common">Polyangium cellulosum (strain So ce56)</name>
    <dbReference type="NCBI Taxonomy" id="448385"/>
    <lineage>
        <taxon>Bacteria</taxon>
        <taxon>Pseudomonadati</taxon>
        <taxon>Myxococcota</taxon>
        <taxon>Polyangia</taxon>
        <taxon>Polyangiales</taxon>
        <taxon>Polyangiaceae</taxon>
        <taxon>Sorangium</taxon>
    </lineage>
</organism>
<name>A9ES59_SORC5</name>
<feature type="region of interest" description="Disordered" evidence="1">
    <location>
        <begin position="49"/>
        <end position="79"/>
    </location>
</feature>